<reference evidence="7" key="1">
    <citation type="submission" date="2025-08" db="UniProtKB">
        <authorList>
            <consortium name="RefSeq"/>
        </authorList>
    </citation>
    <scope>IDENTIFICATION</scope>
    <source>
        <tissue evidence="7">Whole body</tissue>
    </source>
</reference>
<evidence type="ECO:0000256" key="3">
    <source>
        <dbReference type="ARBA" id="ARBA00022898"/>
    </source>
</evidence>
<evidence type="ECO:0000256" key="2">
    <source>
        <dbReference type="ARBA" id="ARBA00008872"/>
    </source>
</evidence>
<evidence type="ECO:0000259" key="5">
    <source>
        <dbReference type="Pfam" id="PF02784"/>
    </source>
</evidence>
<evidence type="ECO:0000256" key="4">
    <source>
        <dbReference type="ARBA" id="ARBA00023239"/>
    </source>
</evidence>
<feature type="domain" description="Orn/DAP/Arg decarboxylase 2 N-terminal" evidence="5">
    <location>
        <begin position="13"/>
        <end position="112"/>
    </location>
</feature>
<dbReference type="Gene3D" id="3.20.20.10">
    <property type="entry name" value="Alanine racemase"/>
    <property type="match status" value="1"/>
</dbReference>
<dbReference type="GO" id="GO:0033387">
    <property type="term" value="P:putrescine biosynthetic process from arginine, via ornithine"/>
    <property type="evidence" value="ECO:0007669"/>
    <property type="project" value="TreeGrafter"/>
</dbReference>
<dbReference type="PANTHER" id="PTHR11482">
    <property type="entry name" value="ARGININE/DIAMINOPIMELATE/ORNITHINE DECARBOXYLASE"/>
    <property type="match status" value="1"/>
</dbReference>
<dbReference type="AlphaFoldDB" id="A0A6J1RDI2"/>
<dbReference type="GeneID" id="112466837"/>
<dbReference type="GO" id="GO:0004586">
    <property type="term" value="F:ornithine decarboxylase activity"/>
    <property type="evidence" value="ECO:0007669"/>
    <property type="project" value="TreeGrafter"/>
</dbReference>
<evidence type="ECO:0000313" key="7">
    <source>
        <dbReference type="RefSeq" id="XP_024890936.1"/>
    </source>
</evidence>
<proteinExistence type="inferred from homology"/>
<dbReference type="Proteomes" id="UP000504618">
    <property type="component" value="Unplaced"/>
</dbReference>
<dbReference type="PRINTS" id="PR01182">
    <property type="entry name" value="ORNDCRBXLASE"/>
</dbReference>
<dbReference type="SUPFAM" id="SSF51419">
    <property type="entry name" value="PLP-binding barrel"/>
    <property type="match status" value="1"/>
</dbReference>
<dbReference type="GO" id="GO:0005737">
    <property type="term" value="C:cytoplasm"/>
    <property type="evidence" value="ECO:0007669"/>
    <property type="project" value="TreeGrafter"/>
</dbReference>
<keyword evidence="6" id="KW-1185">Reference proteome</keyword>
<dbReference type="RefSeq" id="XP_024890936.1">
    <property type="nucleotide sequence ID" value="XM_025035168.1"/>
</dbReference>
<comment type="similarity">
    <text evidence="2">Belongs to the Orn/Lys/Arg decarboxylase class-II family.</text>
</comment>
<protein>
    <submittedName>
        <fullName evidence="7">Antizyme inhibitor 2-like</fullName>
    </submittedName>
</protein>
<dbReference type="InterPro" id="IPR022644">
    <property type="entry name" value="De-COase2_N"/>
</dbReference>
<evidence type="ECO:0000313" key="6">
    <source>
        <dbReference type="Proteomes" id="UP000504618"/>
    </source>
</evidence>
<keyword evidence="3" id="KW-0663">Pyridoxal phosphate</keyword>
<comment type="cofactor">
    <cofactor evidence="1">
        <name>pyridoxal 5'-phosphate</name>
        <dbReference type="ChEBI" id="CHEBI:597326"/>
    </cofactor>
</comment>
<dbReference type="InterPro" id="IPR002433">
    <property type="entry name" value="Orn_de-COase"/>
</dbReference>
<keyword evidence="4" id="KW-0456">Lyase</keyword>
<sequence length="114" mass="12869">MPNVSIAALCIFTKCNYFNKSLCHSFFQISAIKCNSNATVIKVLATLNACFDCESKEEIAQVRKHKVQGERIIFANPNKLPSHIKYAKEQGVAQMTVDNEIELIKIKELFPDYA</sequence>
<evidence type="ECO:0000256" key="1">
    <source>
        <dbReference type="ARBA" id="ARBA00001933"/>
    </source>
</evidence>
<dbReference type="PANTHER" id="PTHR11482:SF6">
    <property type="entry name" value="ORNITHINE DECARBOXYLASE 1-RELATED"/>
    <property type="match status" value="1"/>
</dbReference>
<organism evidence="6 7">
    <name type="scientific">Temnothorax curvispinosus</name>
    <dbReference type="NCBI Taxonomy" id="300111"/>
    <lineage>
        <taxon>Eukaryota</taxon>
        <taxon>Metazoa</taxon>
        <taxon>Ecdysozoa</taxon>
        <taxon>Arthropoda</taxon>
        <taxon>Hexapoda</taxon>
        <taxon>Insecta</taxon>
        <taxon>Pterygota</taxon>
        <taxon>Neoptera</taxon>
        <taxon>Endopterygota</taxon>
        <taxon>Hymenoptera</taxon>
        <taxon>Apocrita</taxon>
        <taxon>Aculeata</taxon>
        <taxon>Formicoidea</taxon>
        <taxon>Formicidae</taxon>
        <taxon>Myrmicinae</taxon>
        <taxon>Temnothorax</taxon>
    </lineage>
</organism>
<dbReference type="InterPro" id="IPR029066">
    <property type="entry name" value="PLP-binding_barrel"/>
</dbReference>
<dbReference type="Pfam" id="PF02784">
    <property type="entry name" value="Orn_Arg_deC_N"/>
    <property type="match status" value="1"/>
</dbReference>
<name>A0A6J1RDI2_9HYME</name>
<accession>A0A6J1RDI2</accession>
<gene>
    <name evidence="7" type="primary">LOC112466837</name>
</gene>
<dbReference type="OrthoDB" id="5034579at2759"/>